<dbReference type="EMBL" id="RXNR01000049">
    <property type="protein sequence ID" value="RTQ90487.1"/>
    <property type="molecule type" value="Genomic_DNA"/>
</dbReference>
<evidence type="ECO:0000313" key="1">
    <source>
        <dbReference type="EMBL" id="RTQ90487.1"/>
    </source>
</evidence>
<organism evidence="1 2">
    <name type="scientific">Lysinibacillus telephonicus</name>
    <dbReference type="NCBI Taxonomy" id="1714840"/>
    <lineage>
        <taxon>Bacteria</taxon>
        <taxon>Bacillati</taxon>
        <taxon>Bacillota</taxon>
        <taxon>Bacilli</taxon>
        <taxon>Bacillales</taxon>
        <taxon>Bacillaceae</taxon>
        <taxon>Lysinibacillus</taxon>
    </lineage>
</organism>
<protein>
    <submittedName>
        <fullName evidence="1">Uncharacterized protein</fullName>
    </submittedName>
</protein>
<keyword evidence="2" id="KW-1185">Reference proteome</keyword>
<comment type="caution">
    <text evidence="1">The sequence shown here is derived from an EMBL/GenBank/DDBJ whole genome shotgun (WGS) entry which is preliminary data.</text>
</comment>
<accession>A0A431ULB5</accession>
<sequence length="145" mass="17757">MNGDRQVAMSLERQHIKHVRHYYRTVAEVNVELAKIHKNIEGNINKDKYKFASEYVNQYVSYTTIWNMKFVYNLESPEVALLQIFHLDYIFKNEPESLFIKERRMLLEQKEQFFKLKPYKEEHIEIRKHKMLQFITEKENELSEK</sequence>
<proteinExistence type="predicted"/>
<name>A0A431ULB5_9BACI</name>
<dbReference type="RefSeq" id="WP_126295344.1">
    <property type="nucleotide sequence ID" value="NZ_RXNR01000049.1"/>
</dbReference>
<gene>
    <name evidence="1" type="ORF">EKG35_14950</name>
</gene>
<dbReference type="Proteomes" id="UP000276349">
    <property type="component" value="Unassembled WGS sequence"/>
</dbReference>
<dbReference type="AlphaFoldDB" id="A0A431ULB5"/>
<dbReference type="OrthoDB" id="2735168at2"/>
<evidence type="ECO:0000313" key="2">
    <source>
        <dbReference type="Proteomes" id="UP000276349"/>
    </source>
</evidence>
<reference evidence="1 2" key="1">
    <citation type="submission" date="2018-12" db="EMBL/GenBank/DDBJ databases">
        <authorList>
            <person name="Yu L."/>
        </authorList>
    </citation>
    <scope>NUCLEOTIDE SEQUENCE [LARGE SCALE GENOMIC DNA]</scope>
    <source>
        <strain evidence="1 2">S5H2222</strain>
    </source>
</reference>